<dbReference type="AlphaFoldDB" id="A0A385TZ32"/>
<dbReference type="KEGG" id="plw:D5F53_33205"/>
<dbReference type="EMBL" id="CP032413">
    <property type="protein sequence ID" value="AYB48198.1"/>
    <property type="molecule type" value="Genomic_DNA"/>
</dbReference>
<dbReference type="InterPro" id="IPR003018">
    <property type="entry name" value="GAF"/>
</dbReference>
<sequence>MMTPAADNEPRRGTRLTAWKVLVCYGCAGLFTMLVLATLVGAVSALIPESWSEKITVWQLFMYAGLFFSILLFSKFIGDLWRGSGEDLKLGFTDLPNPFYDEEFIKAPLHLQKQISKLQKELQIAQEERKRATSIGRDLNAQALKQEQIIASLSKKLTVLTRHHDNGRRLVGSAAYLLYKEEDWRSEMMNNILAEAITCLEKDQSDKSVALFKTHGDELRIEHYIRLSARSARRARFKKGEGFAGMIMESSKEEYISDVSLYSEIFGDIKPSDDYKSIVGLPIRVDDDILGVLCVQSEVVDGFTSQDLRTLRFYAHACALIFVYDIMVTKMSTEGVERDDN</sequence>
<dbReference type="SUPFAM" id="SSF55781">
    <property type="entry name" value="GAF domain-like"/>
    <property type="match status" value="1"/>
</dbReference>
<accession>A0A385TZ32</accession>
<keyword evidence="4" id="KW-1185">Reference proteome</keyword>
<dbReference type="Proteomes" id="UP000266552">
    <property type="component" value="Plasmid pAZOPL1"/>
</dbReference>
<evidence type="ECO:0000313" key="4">
    <source>
        <dbReference type="Proteomes" id="UP000266552"/>
    </source>
</evidence>
<dbReference type="InterPro" id="IPR029016">
    <property type="entry name" value="GAF-like_dom_sf"/>
</dbReference>
<keyword evidence="1" id="KW-0472">Membrane</keyword>
<evidence type="ECO:0000256" key="1">
    <source>
        <dbReference type="SAM" id="Phobius"/>
    </source>
</evidence>
<feature type="transmembrane region" description="Helical" evidence="1">
    <location>
        <begin position="55"/>
        <end position="73"/>
    </location>
</feature>
<dbReference type="Pfam" id="PF13185">
    <property type="entry name" value="GAF_2"/>
    <property type="match status" value="1"/>
</dbReference>
<keyword evidence="1" id="KW-0812">Transmembrane</keyword>
<name>A0A385TZ32_PAELA</name>
<organism evidence="3 4">
    <name type="scientific">Paenibacillus lautus</name>
    <name type="common">Bacillus lautus</name>
    <dbReference type="NCBI Taxonomy" id="1401"/>
    <lineage>
        <taxon>Bacteria</taxon>
        <taxon>Bacillati</taxon>
        <taxon>Bacillota</taxon>
        <taxon>Bacilli</taxon>
        <taxon>Bacillales</taxon>
        <taxon>Paenibacillaceae</taxon>
        <taxon>Paenibacillus</taxon>
    </lineage>
</organism>
<gene>
    <name evidence="3" type="ORF">D5F53_33205</name>
</gene>
<reference evidence="3 4" key="1">
    <citation type="submission" date="2018-09" db="EMBL/GenBank/DDBJ databases">
        <title>Genome Sequence of Paenibacillus lautus Strain E7593-69, Azo Dye-Degrading Bacteria, Isolated from Commercial Tattoo Inks.</title>
        <authorList>
            <person name="Nho S.W."/>
            <person name="Kim S.-J."/>
            <person name="Kweon O."/>
            <person name="Cerniglia C.E."/>
        </authorList>
    </citation>
    <scope>NUCLEOTIDE SEQUENCE [LARGE SCALE GENOMIC DNA]</scope>
    <source>
        <strain evidence="3 4">E7593-69</strain>
        <plasmid evidence="3 4">pAZOPL1</plasmid>
    </source>
</reference>
<evidence type="ECO:0000313" key="3">
    <source>
        <dbReference type="EMBL" id="AYB48198.1"/>
    </source>
</evidence>
<protein>
    <submittedName>
        <fullName evidence="3">GAF domain-containing protein</fullName>
    </submittedName>
</protein>
<dbReference type="Gene3D" id="3.30.450.40">
    <property type="match status" value="1"/>
</dbReference>
<feature type="transmembrane region" description="Helical" evidence="1">
    <location>
        <begin position="21"/>
        <end position="43"/>
    </location>
</feature>
<evidence type="ECO:0000259" key="2">
    <source>
        <dbReference type="Pfam" id="PF13185"/>
    </source>
</evidence>
<keyword evidence="1" id="KW-1133">Transmembrane helix</keyword>
<proteinExistence type="predicted"/>
<keyword evidence="3" id="KW-0614">Plasmid</keyword>
<feature type="domain" description="GAF" evidence="2">
    <location>
        <begin position="186"/>
        <end position="321"/>
    </location>
</feature>
<geneLocation type="plasmid" evidence="3 4">
    <name>pAZOPL1</name>
</geneLocation>